<dbReference type="HOGENOM" id="CLU_2149423_0_0_1"/>
<gene>
    <name evidence="2" type="ORF">CYME_CMQ131C</name>
</gene>
<dbReference type="Pfam" id="PF01920">
    <property type="entry name" value="Prefoldin_2"/>
    <property type="match status" value="1"/>
</dbReference>
<dbReference type="InterPro" id="IPR009053">
    <property type="entry name" value="Prefoldin"/>
</dbReference>
<name>M1VAC6_CYAM1</name>
<accession>M1VAC6</accession>
<reference evidence="2 3" key="1">
    <citation type="journal article" date="2004" name="Nature">
        <title>Genome sequence of the ultrasmall unicellular red alga Cyanidioschyzon merolae 10D.</title>
        <authorList>
            <person name="Matsuzaki M."/>
            <person name="Misumi O."/>
            <person name="Shin-i T."/>
            <person name="Maruyama S."/>
            <person name="Takahara M."/>
            <person name="Miyagishima S."/>
            <person name="Mori T."/>
            <person name="Nishida K."/>
            <person name="Yagisawa F."/>
            <person name="Nishida K."/>
            <person name="Yoshida Y."/>
            <person name="Nishimura Y."/>
            <person name="Nakao S."/>
            <person name="Kobayashi T."/>
            <person name="Momoyama Y."/>
            <person name="Higashiyama T."/>
            <person name="Minoda A."/>
            <person name="Sano M."/>
            <person name="Nomoto H."/>
            <person name="Oishi K."/>
            <person name="Hayashi H."/>
            <person name="Ohta F."/>
            <person name="Nishizaka S."/>
            <person name="Haga S."/>
            <person name="Miura S."/>
            <person name="Morishita T."/>
            <person name="Kabeya Y."/>
            <person name="Terasawa K."/>
            <person name="Suzuki Y."/>
            <person name="Ishii Y."/>
            <person name="Asakawa S."/>
            <person name="Takano H."/>
            <person name="Ohta N."/>
            <person name="Kuroiwa H."/>
            <person name="Tanaka K."/>
            <person name="Shimizu N."/>
            <person name="Sugano S."/>
            <person name="Sato N."/>
            <person name="Nozaki H."/>
            <person name="Ogasawara N."/>
            <person name="Kohara Y."/>
            <person name="Kuroiwa T."/>
        </authorList>
    </citation>
    <scope>NUCLEOTIDE SEQUENCE [LARGE SCALE GENOMIC DNA]</scope>
    <source>
        <strain evidence="2 3">10D</strain>
    </source>
</reference>
<keyword evidence="3" id="KW-1185">Reference proteome</keyword>
<reference evidence="2 3" key="2">
    <citation type="journal article" date="2007" name="BMC Biol.">
        <title>A 100%-complete sequence reveals unusually simple genomic features in the hot-spring red alga Cyanidioschyzon merolae.</title>
        <authorList>
            <person name="Nozaki H."/>
            <person name="Takano H."/>
            <person name="Misumi O."/>
            <person name="Terasawa K."/>
            <person name="Matsuzaki M."/>
            <person name="Maruyama S."/>
            <person name="Nishida K."/>
            <person name="Yagisawa F."/>
            <person name="Yoshida Y."/>
            <person name="Fujiwara T."/>
            <person name="Takio S."/>
            <person name="Tamura K."/>
            <person name="Chung S.J."/>
            <person name="Nakamura S."/>
            <person name="Kuroiwa H."/>
            <person name="Tanaka K."/>
            <person name="Sato N."/>
            <person name="Kuroiwa T."/>
        </authorList>
    </citation>
    <scope>NUCLEOTIDE SEQUENCE [LARGE SCALE GENOMIC DNA]</scope>
    <source>
        <strain evidence="2 3">10D</strain>
    </source>
</reference>
<sequence length="112" mass="12675">MDTEQPQDISPDETRLRPGEVERRIIQVESQLTMARRARLVAEAALEALGTVAPERQVARAVGKCFVLSTHSRVEDQLRAELVRSEESIARLSELKSLFEKKLAPRTVRSEH</sequence>
<dbReference type="Gene3D" id="1.10.287.370">
    <property type="match status" value="1"/>
</dbReference>
<evidence type="ECO:0000256" key="1">
    <source>
        <dbReference type="ARBA" id="ARBA00008045"/>
    </source>
</evidence>
<dbReference type="GeneID" id="16996561"/>
<dbReference type="GO" id="GO:0016272">
    <property type="term" value="C:prefoldin complex"/>
    <property type="evidence" value="ECO:0007669"/>
    <property type="project" value="InterPro"/>
</dbReference>
<dbReference type="EMBL" id="AP006499">
    <property type="protein sequence ID" value="BAM82039.1"/>
    <property type="molecule type" value="Genomic_DNA"/>
</dbReference>
<evidence type="ECO:0000313" key="2">
    <source>
        <dbReference type="EMBL" id="BAM82039.1"/>
    </source>
</evidence>
<dbReference type="AlphaFoldDB" id="M1VAC6"/>
<evidence type="ECO:0000313" key="3">
    <source>
        <dbReference type="Proteomes" id="UP000007014"/>
    </source>
</evidence>
<dbReference type="RefSeq" id="XP_005538075.1">
    <property type="nucleotide sequence ID" value="XM_005538018.1"/>
</dbReference>
<dbReference type="Proteomes" id="UP000007014">
    <property type="component" value="Chromosome 17"/>
</dbReference>
<comment type="similarity">
    <text evidence="1">Belongs to the prefoldin subunit beta family.</text>
</comment>
<dbReference type="Gramene" id="CMQ131CT">
    <property type="protein sequence ID" value="CMQ131CT"/>
    <property type="gene ID" value="CMQ131C"/>
</dbReference>
<organism evidence="2 3">
    <name type="scientific">Cyanidioschyzon merolae (strain NIES-3377 / 10D)</name>
    <name type="common">Unicellular red alga</name>
    <dbReference type="NCBI Taxonomy" id="280699"/>
    <lineage>
        <taxon>Eukaryota</taxon>
        <taxon>Rhodophyta</taxon>
        <taxon>Bangiophyceae</taxon>
        <taxon>Cyanidiales</taxon>
        <taxon>Cyanidiaceae</taxon>
        <taxon>Cyanidioschyzon</taxon>
    </lineage>
</organism>
<dbReference type="SUPFAM" id="SSF46579">
    <property type="entry name" value="Prefoldin"/>
    <property type="match status" value="1"/>
</dbReference>
<dbReference type="GO" id="GO:0051082">
    <property type="term" value="F:unfolded protein binding"/>
    <property type="evidence" value="ECO:0007669"/>
    <property type="project" value="InterPro"/>
</dbReference>
<dbReference type="KEGG" id="cme:CYME_CMQ131C"/>
<dbReference type="InterPro" id="IPR002777">
    <property type="entry name" value="PFD_beta-like"/>
</dbReference>
<protein>
    <submittedName>
        <fullName evidence="2">Uncharacterized protein</fullName>
    </submittedName>
</protein>
<proteinExistence type="inferred from homology"/>
<dbReference type="GO" id="GO:0006457">
    <property type="term" value="P:protein folding"/>
    <property type="evidence" value="ECO:0007669"/>
    <property type="project" value="InterPro"/>
</dbReference>